<feature type="transmembrane region" description="Helical" evidence="6">
    <location>
        <begin position="83"/>
        <end position="106"/>
    </location>
</feature>
<evidence type="ECO:0000313" key="9">
    <source>
        <dbReference type="Proteomes" id="UP000735302"/>
    </source>
</evidence>
<keyword evidence="4 6" id="KW-0472">Membrane</keyword>
<evidence type="ECO:0000256" key="3">
    <source>
        <dbReference type="ARBA" id="ARBA00022989"/>
    </source>
</evidence>
<feature type="compositionally biased region" description="Acidic residues" evidence="5">
    <location>
        <begin position="15"/>
        <end position="36"/>
    </location>
</feature>
<comment type="subcellular location">
    <subcellularLocation>
        <location evidence="1">Membrane</location>
        <topology evidence="1">Single-pass membrane protein</topology>
    </subcellularLocation>
</comment>
<organism evidence="8 9">
    <name type="scientific">Plakobranchus ocellatus</name>
    <dbReference type="NCBI Taxonomy" id="259542"/>
    <lineage>
        <taxon>Eukaryota</taxon>
        <taxon>Metazoa</taxon>
        <taxon>Spiralia</taxon>
        <taxon>Lophotrochozoa</taxon>
        <taxon>Mollusca</taxon>
        <taxon>Gastropoda</taxon>
        <taxon>Heterobranchia</taxon>
        <taxon>Euthyneura</taxon>
        <taxon>Panpulmonata</taxon>
        <taxon>Sacoglossa</taxon>
        <taxon>Placobranchoidea</taxon>
        <taxon>Plakobranchidae</taxon>
        <taxon>Plakobranchus</taxon>
    </lineage>
</organism>
<gene>
    <name evidence="8" type="ORF">PoB_007418100</name>
</gene>
<dbReference type="GO" id="GO:0016020">
    <property type="term" value="C:membrane"/>
    <property type="evidence" value="ECO:0007669"/>
    <property type="project" value="UniProtKB-SubCell"/>
</dbReference>
<evidence type="ECO:0000256" key="6">
    <source>
        <dbReference type="SAM" id="Phobius"/>
    </source>
</evidence>
<keyword evidence="2 6" id="KW-0812">Transmembrane</keyword>
<evidence type="ECO:0000259" key="7">
    <source>
        <dbReference type="Pfam" id="PF23727"/>
    </source>
</evidence>
<evidence type="ECO:0000256" key="1">
    <source>
        <dbReference type="ARBA" id="ARBA00004167"/>
    </source>
</evidence>
<dbReference type="PANTHER" id="PTHR21419">
    <property type="match status" value="1"/>
</dbReference>
<dbReference type="SUPFAM" id="SSF69318">
    <property type="entry name" value="Integrin alpha N-terminal domain"/>
    <property type="match status" value="1"/>
</dbReference>
<dbReference type="EMBL" id="BLXT01008342">
    <property type="protein sequence ID" value="GFO47676.1"/>
    <property type="molecule type" value="Genomic_DNA"/>
</dbReference>
<evidence type="ECO:0000256" key="4">
    <source>
        <dbReference type="ARBA" id="ARBA00023136"/>
    </source>
</evidence>
<dbReference type="PANTHER" id="PTHR21419:SF30">
    <property type="entry name" value="IG-LIKE DOMAIN-CONTAINING PROTEIN"/>
    <property type="match status" value="1"/>
</dbReference>
<sequence length="242" mass="26774">MSSKVRYHRLSQSMESDEEGEEKAEEEEEEEEDEGFEENILFDSRLVNTPVMDRRDIFELELLGQPRIMQSSGSGYLTKNKRICVVLGMVLLVCLIILTAVLFPILNHSFNHGVVIQVDNASKISDDWTRNFNDSCVRLLDLDGDGMDDVVLAISRQSQVKAAIEGQDMKSFCINSGSEYPCGGELLALRGFNASSLWRCSARSTIKYIGCGALDVNGDQIVDCIVAGRHATLQAVDAKSGQ</sequence>
<proteinExistence type="predicted"/>
<keyword evidence="3 6" id="KW-1133">Transmembrane helix</keyword>
<evidence type="ECO:0000256" key="5">
    <source>
        <dbReference type="SAM" id="MobiDB-lite"/>
    </source>
</evidence>
<dbReference type="AlphaFoldDB" id="A0AAV4DUB6"/>
<comment type="caution">
    <text evidence="8">The sequence shown here is derived from an EMBL/GenBank/DDBJ whole genome shotgun (WGS) entry which is preliminary data.</text>
</comment>
<feature type="domain" description="FAM234A/B beta-propeller" evidence="7">
    <location>
        <begin position="167"/>
        <end position="242"/>
    </location>
</feature>
<evidence type="ECO:0000256" key="2">
    <source>
        <dbReference type="ARBA" id="ARBA00022692"/>
    </source>
</evidence>
<name>A0AAV4DUB6_9GAST</name>
<accession>A0AAV4DUB6</accession>
<evidence type="ECO:0000313" key="8">
    <source>
        <dbReference type="EMBL" id="GFO47676.1"/>
    </source>
</evidence>
<reference evidence="8 9" key="1">
    <citation type="journal article" date="2021" name="Elife">
        <title>Chloroplast acquisition without the gene transfer in kleptoplastic sea slugs, Plakobranchus ocellatus.</title>
        <authorList>
            <person name="Maeda T."/>
            <person name="Takahashi S."/>
            <person name="Yoshida T."/>
            <person name="Shimamura S."/>
            <person name="Takaki Y."/>
            <person name="Nagai Y."/>
            <person name="Toyoda A."/>
            <person name="Suzuki Y."/>
            <person name="Arimoto A."/>
            <person name="Ishii H."/>
            <person name="Satoh N."/>
            <person name="Nishiyama T."/>
            <person name="Hasebe M."/>
            <person name="Maruyama T."/>
            <person name="Minagawa J."/>
            <person name="Obokata J."/>
            <person name="Shigenobu S."/>
        </authorList>
    </citation>
    <scope>NUCLEOTIDE SEQUENCE [LARGE SCALE GENOMIC DNA]</scope>
</reference>
<dbReference type="Proteomes" id="UP000735302">
    <property type="component" value="Unassembled WGS sequence"/>
</dbReference>
<dbReference type="Pfam" id="PF23727">
    <property type="entry name" value="Beta-prop_FAM234A_B"/>
    <property type="match status" value="1"/>
</dbReference>
<dbReference type="InterPro" id="IPR045232">
    <property type="entry name" value="FAM234"/>
</dbReference>
<feature type="region of interest" description="Disordered" evidence="5">
    <location>
        <begin position="1"/>
        <end position="36"/>
    </location>
</feature>
<keyword evidence="9" id="KW-1185">Reference proteome</keyword>
<dbReference type="InterPro" id="IPR055409">
    <property type="entry name" value="Beta-prop_FAM234A_B"/>
</dbReference>
<dbReference type="InterPro" id="IPR028994">
    <property type="entry name" value="Integrin_alpha_N"/>
</dbReference>
<protein>
    <recommendedName>
        <fullName evidence="7">FAM234A/B beta-propeller domain-containing protein</fullName>
    </recommendedName>
</protein>